<dbReference type="GO" id="GO:0015807">
    <property type="term" value="P:L-amino acid transport"/>
    <property type="evidence" value="ECO:0007669"/>
    <property type="project" value="TreeGrafter"/>
</dbReference>
<dbReference type="SMART" id="SM00382">
    <property type="entry name" value="AAA"/>
    <property type="match status" value="1"/>
</dbReference>
<dbReference type="GO" id="GO:0015658">
    <property type="term" value="F:branched-chain amino acid transmembrane transporter activity"/>
    <property type="evidence" value="ECO:0007669"/>
    <property type="project" value="InterPro"/>
</dbReference>
<dbReference type="Gene3D" id="3.40.50.300">
    <property type="entry name" value="P-loop containing nucleotide triphosphate hydrolases"/>
    <property type="match status" value="1"/>
</dbReference>
<dbReference type="InterPro" id="IPR027417">
    <property type="entry name" value="P-loop_NTPase"/>
</dbReference>
<gene>
    <name evidence="7" type="ORF">IO98_10590</name>
</gene>
<keyword evidence="8" id="KW-1185">Reference proteome</keyword>
<accession>A0A084JN41</accession>
<evidence type="ECO:0000256" key="1">
    <source>
        <dbReference type="ARBA" id="ARBA00005417"/>
    </source>
</evidence>
<dbReference type="Pfam" id="PF00005">
    <property type="entry name" value="ABC_tran"/>
    <property type="match status" value="1"/>
</dbReference>
<dbReference type="InterPro" id="IPR003593">
    <property type="entry name" value="AAA+_ATPase"/>
</dbReference>
<dbReference type="InterPro" id="IPR017871">
    <property type="entry name" value="ABC_transporter-like_CS"/>
</dbReference>
<evidence type="ECO:0000256" key="2">
    <source>
        <dbReference type="ARBA" id="ARBA00022448"/>
    </source>
</evidence>
<dbReference type="InterPro" id="IPR003439">
    <property type="entry name" value="ABC_transporter-like_ATP-bd"/>
</dbReference>
<dbReference type="PANTHER" id="PTHR43820">
    <property type="entry name" value="HIGH-AFFINITY BRANCHED-CHAIN AMINO ACID TRANSPORT ATP-BINDING PROTEIN LIVF"/>
    <property type="match status" value="1"/>
</dbReference>
<dbReference type="PANTHER" id="PTHR43820:SF4">
    <property type="entry name" value="HIGH-AFFINITY BRANCHED-CHAIN AMINO ACID TRANSPORT ATP-BINDING PROTEIN LIVF"/>
    <property type="match status" value="1"/>
</dbReference>
<dbReference type="OrthoDB" id="9776369at2"/>
<keyword evidence="2" id="KW-0813">Transport</keyword>
<dbReference type="SUPFAM" id="SSF52540">
    <property type="entry name" value="P-loop containing nucleoside triphosphate hydrolases"/>
    <property type="match status" value="1"/>
</dbReference>
<evidence type="ECO:0000259" key="6">
    <source>
        <dbReference type="PROSITE" id="PS50893"/>
    </source>
</evidence>
<dbReference type="EMBL" id="JPME01000012">
    <property type="protein sequence ID" value="KEZ90375.1"/>
    <property type="molecule type" value="Genomic_DNA"/>
</dbReference>
<dbReference type="AlphaFoldDB" id="A0A084JN41"/>
<keyword evidence="5" id="KW-0029">Amino-acid transport</keyword>
<dbReference type="GO" id="GO:0016887">
    <property type="term" value="F:ATP hydrolysis activity"/>
    <property type="evidence" value="ECO:0007669"/>
    <property type="project" value="InterPro"/>
</dbReference>
<dbReference type="Proteomes" id="UP000028525">
    <property type="component" value="Unassembled WGS sequence"/>
</dbReference>
<evidence type="ECO:0000313" key="7">
    <source>
        <dbReference type="EMBL" id="KEZ90375.1"/>
    </source>
</evidence>
<comment type="similarity">
    <text evidence="1">Belongs to the ABC transporter superfamily.</text>
</comment>
<keyword evidence="4" id="KW-0067">ATP-binding</keyword>
<dbReference type="PROSITE" id="PS50893">
    <property type="entry name" value="ABC_TRANSPORTER_2"/>
    <property type="match status" value="1"/>
</dbReference>
<dbReference type="PROSITE" id="PS00211">
    <property type="entry name" value="ABC_TRANSPORTER_1"/>
    <property type="match status" value="1"/>
</dbReference>
<evidence type="ECO:0000313" key="8">
    <source>
        <dbReference type="Proteomes" id="UP000028525"/>
    </source>
</evidence>
<comment type="caution">
    <text evidence="7">The sequence shown here is derived from an EMBL/GenBank/DDBJ whole genome shotgun (WGS) entry which is preliminary data.</text>
</comment>
<evidence type="ECO:0000256" key="4">
    <source>
        <dbReference type="ARBA" id="ARBA00022840"/>
    </source>
</evidence>
<dbReference type="InterPro" id="IPR030660">
    <property type="entry name" value="ABC_branched_ATPase_LivF/BraG"/>
</dbReference>
<feature type="domain" description="ABC transporter" evidence="6">
    <location>
        <begin position="2"/>
        <end position="236"/>
    </location>
</feature>
<dbReference type="STRING" id="29354.IO98_10590"/>
<dbReference type="PIRSF" id="PIRSF039137">
    <property type="entry name" value="ABC_branched_ATPase"/>
    <property type="match status" value="1"/>
</dbReference>
<name>A0A084JN41_9FIRM</name>
<dbReference type="InterPro" id="IPR052156">
    <property type="entry name" value="BCAA_Transport_ATP-bd_LivF"/>
</dbReference>
<dbReference type="CDD" id="cd03224">
    <property type="entry name" value="ABC_TM1139_LivF_branched"/>
    <property type="match status" value="1"/>
</dbReference>
<protein>
    <recommendedName>
        <fullName evidence="6">ABC transporter domain-containing protein</fullName>
    </recommendedName>
</protein>
<sequence>MLEVKNLNYSYGNILVVKDVNLYINEGEIVTLIGANGAGKTTTLRTISGLTDASGVKGEIIFNGKNIQKMPGNKITSLGLCQVLEGRHIFSKLTVRENLLVGAYTRKDMDNVKKELEEIYTLFPRLRERMEQLGGTLSGGEQQMLAIGRALLGKPKLLLLDEPSLGLAPLVIREIFEAIVRIRNTGMTIMFVEQNSKIALETADRGYVVQNGQIVMEDTCKNLASNEEVKKAYLGED</sequence>
<reference evidence="7 8" key="1">
    <citation type="submission" date="2014-07" db="EMBL/GenBank/DDBJ databases">
        <title>Draft genome of Clostridium celerecrescens 152B isolated from sediments associated with methane hydrate from Krishna Godavari basin.</title>
        <authorList>
            <person name="Honkalas V.S."/>
            <person name="Dabir A.P."/>
            <person name="Arora P."/>
            <person name="Dhakephalkar P.K."/>
        </authorList>
    </citation>
    <scope>NUCLEOTIDE SEQUENCE [LARGE SCALE GENOMIC DNA]</scope>
    <source>
        <strain evidence="7 8">152B</strain>
    </source>
</reference>
<dbReference type="GO" id="GO:0005524">
    <property type="term" value="F:ATP binding"/>
    <property type="evidence" value="ECO:0007669"/>
    <property type="project" value="UniProtKB-KW"/>
</dbReference>
<keyword evidence="3" id="KW-0547">Nucleotide-binding</keyword>
<evidence type="ECO:0000256" key="5">
    <source>
        <dbReference type="ARBA" id="ARBA00022970"/>
    </source>
</evidence>
<proteinExistence type="inferred from homology"/>
<organism evidence="7 8">
    <name type="scientific">Lacrimispora celerecrescens</name>
    <dbReference type="NCBI Taxonomy" id="29354"/>
    <lineage>
        <taxon>Bacteria</taxon>
        <taxon>Bacillati</taxon>
        <taxon>Bacillota</taxon>
        <taxon>Clostridia</taxon>
        <taxon>Lachnospirales</taxon>
        <taxon>Lachnospiraceae</taxon>
        <taxon>Lacrimispora</taxon>
    </lineage>
</organism>
<evidence type="ECO:0000256" key="3">
    <source>
        <dbReference type="ARBA" id="ARBA00022741"/>
    </source>
</evidence>